<name>A0AAD7ASK4_9AGAR</name>
<organism evidence="2 3">
    <name type="scientific">Mycena albidolilacea</name>
    <dbReference type="NCBI Taxonomy" id="1033008"/>
    <lineage>
        <taxon>Eukaryota</taxon>
        <taxon>Fungi</taxon>
        <taxon>Dikarya</taxon>
        <taxon>Basidiomycota</taxon>
        <taxon>Agaricomycotina</taxon>
        <taxon>Agaricomycetes</taxon>
        <taxon>Agaricomycetidae</taxon>
        <taxon>Agaricales</taxon>
        <taxon>Marasmiineae</taxon>
        <taxon>Mycenaceae</taxon>
        <taxon>Mycena</taxon>
    </lineage>
</organism>
<sequence length="190" mass="20805">MPEQIEAPFSDIFATHMQDAHARIPFPVSIATSGVRRPPPRRSSITEIQSEKLTSLLRQETIEAAELWSALRSRSGTVSRILVLTCNVAVGGASCGAIRVGKVEEACDTWKVGTHDELGCSKNENTEKCRSGKRKVMAETGTEPQRRTPNSEPVREQKTTTAISVSHDTARTLTRNLRGTSLIRASLAKH</sequence>
<reference evidence="2" key="1">
    <citation type="submission" date="2023-03" db="EMBL/GenBank/DDBJ databases">
        <title>Massive genome expansion in bonnet fungi (Mycena s.s.) driven by repeated elements and novel gene families across ecological guilds.</title>
        <authorList>
            <consortium name="Lawrence Berkeley National Laboratory"/>
            <person name="Harder C.B."/>
            <person name="Miyauchi S."/>
            <person name="Viragh M."/>
            <person name="Kuo A."/>
            <person name="Thoen E."/>
            <person name="Andreopoulos B."/>
            <person name="Lu D."/>
            <person name="Skrede I."/>
            <person name="Drula E."/>
            <person name="Henrissat B."/>
            <person name="Morin E."/>
            <person name="Kohler A."/>
            <person name="Barry K."/>
            <person name="LaButti K."/>
            <person name="Morin E."/>
            <person name="Salamov A."/>
            <person name="Lipzen A."/>
            <person name="Mereny Z."/>
            <person name="Hegedus B."/>
            <person name="Baldrian P."/>
            <person name="Stursova M."/>
            <person name="Weitz H."/>
            <person name="Taylor A."/>
            <person name="Grigoriev I.V."/>
            <person name="Nagy L.G."/>
            <person name="Martin F."/>
            <person name="Kauserud H."/>
        </authorList>
    </citation>
    <scope>NUCLEOTIDE SEQUENCE</scope>
    <source>
        <strain evidence="2">CBHHK002</strain>
    </source>
</reference>
<evidence type="ECO:0000256" key="1">
    <source>
        <dbReference type="SAM" id="MobiDB-lite"/>
    </source>
</evidence>
<gene>
    <name evidence="2" type="ORF">DFH08DRAFT_798027</name>
</gene>
<protein>
    <submittedName>
        <fullName evidence="2">Uncharacterized protein</fullName>
    </submittedName>
</protein>
<comment type="caution">
    <text evidence="2">The sequence shown here is derived from an EMBL/GenBank/DDBJ whole genome shotgun (WGS) entry which is preliminary data.</text>
</comment>
<dbReference type="AlphaFoldDB" id="A0AAD7ASK4"/>
<keyword evidence="3" id="KW-1185">Reference proteome</keyword>
<feature type="region of interest" description="Disordered" evidence="1">
    <location>
        <begin position="131"/>
        <end position="161"/>
    </location>
</feature>
<dbReference type="EMBL" id="JARIHO010000002">
    <property type="protein sequence ID" value="KAJ7367201.1"/>
    <property type="molecule type" value="Genomic_DNA"/>
</dbReference>
<evidence type="ECO:0000313" key="3">
    <source>
        <dbReference type="Proteomes" id="UP001218218"/>
    </source>
</evidence>
<proteinExistence type="predicted"/>
<accession>A0AAD7ASK4</accession>
<dbReference type="Proteomes" id="UP001218218">
    <property type="component" value="Unassembled WGS sequence"/>
</dbReference>
<evidence type="ECO:0000313" key="2">
    <source>
        <dbReference type="EMBL" id="KAJ7367201.1"/>
    </source>
</evidence>